<organism evidence="2 3">
    <name type="scientific">Seiridium unicorne</name>
    <dbReference type="NCBI Taxonomy" id="138068"/>
    <lineage>
        <taxon>Eukaryota</taxon>
        <taxon>Fungi</taxon>
        <taxon>Dikarya</taxon>
        <taxon>Ascomycota</taxon>
        <taxon>Pezizomycotina</taxon>
        <taxon>Sordariomycetes</taxon>
        <taxon>Xylariomycetidae</taxon>
        <taxon>Amphisphaeriales</taxon>
        <taxon>Sporocadaceae</taxon>
        <taxon>Seiridium</taxon>
    </lineage>
</organism>
<dbReference type="EMBL" id="JARVKF010000423">
    <property type="protein sequence ID" value="KAK9414657.1"/>
    <property type="molecule type" value="Genomic_DNA"/>
</dbReference>
<feature type="compositionally biased region" description="Polar residues" evidence="1">
    <location>
        <begin position="1"/>
        <end position="30"/>
    </location>
</feature>
<gene>
    <name evidence="2" type="ORF">SUNI508_10940</name>
</gene>
<keyword evidence="3" id="KW-1185">Reference proteome</keyword>
<evidence type="ECO:0000313" key="2">
    <source>
        <dbReference type="EMBL" id="KAK9414657.1"/>
    </source>
</evidence>
<evidence type="ECO:0008006" key="4">
    <source>
        <dbReference type="Google" id="ProtNLM"/>
    </source>
</evidence>
<name>A0ABR2UJG8_9PEZI</name>
<proteinExistence type="predicted"/>
<dbReference type="Proteomes" id="UP001408356">
    <property type="component" value="Unassembled WGS sequence"/>
</dbReference>
<feature type="region of interest" description="Disordered" evidence="1">
    <location>
        <begin position="1"/>
        <end position="46"/>
    </location>
</feature>
<evidence type="ECO:0000256" key="1">
    <source>
        <dbReference type="SAM" id="MobiDB-lite"/>
    </source>
</evidence>
<reference evidence="2 3" key="1">
    <citation type="journal article" date="2024" name="J. Plant Pathol.">
        <title>Sequence and assembly of the genome of Seiridium unicorne, isolate CBS 538.82, causal agent of cypress canker disease.</title>
        <authorList>
            <person name="Scali E."/>
            <person name="Rocca G.D."/>
            <person name="Danti R."/>
            <person name="Garbelotto M."/>
            <person name="Barberini S."/>
            <person name="Baroncelli R."/>
            <person name="Emiliani G."/>
        </authorList>
    </citation>
    <scope>NUCLEOTIDE SEQUENCE [LARGE SCALE GENOMIC DNA]</scope>
    <source>
        <strain evidence="2 3">BM-138-508</strain>
    </source>
</reference>
<sequence length="166" mass="18429">MSPTTNPGLPNNTSHSVSARPTQRPSNAAQDDSDIMSIHSSDDSDSLYEPDLDLGLLKNDLQSDFHYLAKNLTRTFERLRGVFNRMHATNDEDEELFEALDQLHGRVEAITAGISTVYTHLANAKIGPKGDFNKKFNDHAFEINHWNSMIRARFDAQKAAPSGGTS</sequence>
<accession>A0ABR2UJG8</accession>
<evidence type="ECO:0000313" key="3">
    <source>
        <dbReference type="Proteomes" id="UP001408356"/>
    </source>
</evidence>
<protein>
    <recommendedName>
        <fullName evidence="4">Biogenesis of lysosome-related organelles complex 1 subunit CNL1</fullName>
    </recommendedName>
</protein>
<comment type="caution">
    <text evidence="2">The sequence shown here is derived from an EMBL/GenBank/DDBJ whole genome shotgun (WGS) entry which is preliminary data.</text>
</comment>